<dbReference type="InterPro" id="IPR038336">
    <property type="entry name" value="NET_sf"/>
</dbReference>
<feature type="region of interest" description="Disordered" evidence="5">
    <location>
        <begin position="458"/>
        <end position="515"/>
    </location>
</feature>
<dbReference type="Pfam" id="PF17035">
    <property type="entry name" value="BET"/>
    <property type="match status" value="1"/>
</dbReference>
<keyword evidence="3" id="KW-0804">Transcription</keyword>
<dbReference type="Pfam" id="PF00439">
    <property type="entry name" value="Bromodomain"/>
    <property type="match status" value="1"/>
</dbReference>
<evidence type="ECO:0000256" key="4">
    <source>
        <dbReference type="PROSITE-ProRule" id="PRU00035"/>
    </source>
</evidence>
<evidence type="ECO:0000259" key="7">
    <source>
        <dbReference type="PROSITE" id="PS51525"/>
    </source>
</evidence>
<evidence type="ECO:0000256" key="1">
    <source>
        <dbReference type="ARBA" id="ARBA00023015"/>
    </source>
</evidence>
<sequence length="515" mass="57433">MQDQNSGQQVLAPAKGEVIMTVEEAKRTKLQKGYNLEPVFDAPSNPPELLPAKRERKKSNHFGHSPPNEPTTPARSLHKPKAVSAQRPLLQAEVVVISNNPWTERKKSLQDRLRRINAQLKKITGGVCNVAAATPKFLPAASPAPWARAPGSPFYSTPINRQRDVVEAFSHASSGGSFDSSRQDRKRKEPSTLTASKPESSKRRKSKKTDRLAPKGKMRNLYLHCEKLLETLMKEKACVAYFNVPVDPIALGIPQYMEIIKNPMDLGTVKEKLESECYDHVEAFAGDLNLVWDNAMYFNPAGTDVHECARALKDSTEKRIKKLPKVPGTQKEGAGVDLQSGRSAESRTLMEMMREVEILQRDLAEVKQKSQKQSTSTGRKRPTGATPSNKAMTFEEKRTLRLNINKLEPDKLGKVVDIIKKRMSNIVGNSEEIEIDMDMLDNATLRELERYVNECFNPKQKKPTSKAAALKSAAQQAVSSAHGMEKGKESSSESESESDWESDQEKSTLNFETPL</sequence>
<dbReference type="EMBL" id="HBEO01014141">
    <property type="protein sequence ID" value="CAD8482618.1"/>
    <property type="molecule type" value="Transcribed_RNA"/>
</dbReference>
<evidence type="ECO:0000259" key="6">
    <source>
        <dbReference type="PROSITE" id="PS50014"/>
    </source>
</evidence>
<keyword evidence="1" id="KW-0805">Transcription regulation</keyword>
<dbReference type="PANTHER" id="PTHR45926">
    <property type="entry name" value="OSJNBA0053K19.4 PROTEIN"/>
    <property type="match status" value="1"/>
</dbReference>
<feature type="compositionally biased region" description="Acidic residues" evidence="5">
    <location>
        <begin position="492"/>
        <end position="502"/>
    </location>
</feature>
<protein>
    <recommendedName>
        <fullName evidence="9">Bromo domain-containing protein</fullName>
    </recommendedName>
</protein>
<dbReference type="AlphaFoldDB" id="A0A7S0EEK3"/>
<dbReference type="PROSITE" id="PS50014">
    <property type="entry name" value="BROMODOMAIN_2"/>
    <property type="match status" value="1"/>
</dbReference>
<evidence type="ECO:0000313" key="8">
    <source>
        <dbReference type="EMBL" id="CAD8482618.1"/>
    </source>
</evidence>
<evidence type="ECO:0000256" key="3">
    <source>
        <dbReference type="ARBA" id="ARBA00023163"/>
    </source>
</evidence>
<gene>
    <name evidence="8" type="ORF">HPHI1048_LOCUS9641</name>
</gene>
<feature type="compositionally biased region" description="Basic and acidic residues" evidence="5">
    <location>
        <begin position="181"/>
        <end position="190"/>
    </location>
</feature>
<feature type="region of interest" description="Disordered" evidence="5">
    <location>
        <begin position="170"/>
        <end position="213"/>
    </location>
</feature>
<dbReference type="Gene3D" id="1.20.920.10">
    <property type="entry name" value="Bromodomain-like"/>
    <property type="match status" value="1"/>
</dbReference>
<dbReference type="InterPro" id="IPR001487">
    <property type="entry name" value="Bromodomain"/>
</dbReference>
<dbReference type="SMART" id="SM00297">
    <property type="entry name" value="BROMO"/>
    <property type="match status" value="1"/>
</dbReference>
<feature type="region of interest" description="Disordered" evidence="5">
    <location>
        <begin position="37"/>
        <end position="85"/>
    </location>
</feature>
<feature type="region of interest" description="Disordered" evidence="5">
    <location>
        <begin position="365"/>
        <end position="392"/>
    </location>
</feature>
<keyword evidence="2 4" id="KW-0103">Bromodomain</keyword>
<dbReference type="InterPro" id="IPR036427">
    <property type="entry name" value="Bromodomain-like_sf"/>
</dbReference>
<feature type="compositionally biased region" description="Low complexity" evidence="5">
    <location>
        <begin position="465"/>
        <end position="481"/>
    </location>
</feature>
<dbReference type="Gene3D" id="1.20.1270.220">
    <property type="match status" value="1"/>
</dbReference>
<feature type="domain" description="Bromo" evidence="6">
    <location>
        <begin position="234"/>
        <end position="306"/>
    </location>
</feature>
<dbReference type="SUPFAM" id="SSF47370">
    <property type="entry name" value="Bromodomain"/>
    <property type="match status" value="1"/>
</dbReference>
<name>A0A7S0EEK3_9CRYP</name>
<evidence type="ECO:0008006" key="9">
    <source>
        <dbReference type="Google" id="ProtNLM"/>
    </source>
</evidence>
<reference evidence="8" key="1">
    <citation type="submission" date="2021-01" db="EMBL/GenBank/DDBJ databases">
        <authorList>
            <person name="Corre E."/>
            <person name="Pelletier E."/>
            <person name="Niang G."/>
            <person name="Scheremetjew M."/>
            <person name="Finn R."/>
            <person name="Kale V."/>
            <person name="Holt S."/>
            <person name="Cochrane G."/>
            <person name="Meng A."/>
            <person name="Brown T."/>
            <person name="Cohen L."/>
        </authorList>
    </citation>
    <scope>NUCLEOTIDE SEQUENCE</scope>
    <source>
        <strain evidence="8">CCMP325</strain>
    </source>
</reference>
<proteinExistence type="predicted"/>
<dbReference type="InterPro" id="IPR027353">
    <property type="entry name" value="NET_dom"/>
</dbReference>
<feature type="compositionally biased region" description="Low complexity" evidence="5">
    <location>
        <begin position="170"/>
        <end position="180"/>
    </location>
</feature>
<evidence type="ECO:0000256" key="5">
    <source>
        <dbReference type="SAM" id="MobiDB-lite"/>
    </source>
</evidence>
<dbReference type="PROSITE" id="PS51525">
    <property type="entry name" value="NET"/>
    <property type="match status" value="1"/>
</dbReference>
<evidence type="ECO:0000256" key="2">
    <source>
        <dbReference type="ARBA" id="ARBA00023117"/>
    </source>
</evidence>
<feature type="domain" description="NET" evidence="7">
    <location>
        <begin position="382"/>
        <end position="463"/>
    </location>
</feature>
<feature type="compositionally biased region" description="Basic residues" evidence="5">
    <location>
        <begin position="202"/>
        <end position="213"/>
    </location>
</feature>
<accession>A0A7S0EEK3</accession>
<dbReference type="PRINTS" id="PR00503">
    <property type="entry name" value="BROMODOMAIN"/>
</dbReference>
<organism evidence="8">
    <name type="scientific">Hanusia phi</name>
    <dbReference type="NCBI Taxonomy" id="3032"/>
    <lineage>
        <taxon>Eukaryota</taxon>
        <taxon>Cryptophyceae</taxon>
        <taxon>Pyrenomonadales</taxon>
        <taxon>Geminigeraceae</taxon>
        <taxon>Hanusia</taxon>
    </lineage>
</organism>